<dbReference type="AlphaFoldDB" id="A0A9D1D656"/>
<dbReference type="InterPro" id="IPR005080">
    <property type="entry name" value="Peptidase_A25"/>
</dbReference>
<comment type="PTM">
    <text evidence="4">Autoproteolytically processed. The inactive tetrameric zymogen termed p46 autoprocesses to a smaller form termed p41, which is active only during spore germination.</text>
</comment>
<gene>
    <name evidence="4" type="primary">gpr</name>
    <name evidence="5" type="ORF">IAB28_10825</name>
</gene>
<dbReference type="PIRSF" id="PIRSF019549">
    <property type="entry name" value="Peptidase_A25"/>
    <property type="match status" value="1"/>
</dbReference>
<organism evidence="5 6">
    <name type="scientific">Candidatus Copromonas faecavium</name>
    <name type="common">nom. illeg.</name>
    <dbReference type="NCBI Taxonomy" id="2840740"/>
    <lineage>
        <taxon>Bacteria</taxon>
        <taxon>Bacillati</taxon>
        <taxon>Bacillota</taxon>
        <taxon>Clostridia</taxon>
        <taxon>Lachnospirales</taxon>
        <taxon>Lachnospiraceae</taxon>
        <taxon>Candidatus Copromonas (nom. illeg.)</taxon>
    </lineage>
</organism>
<comment type="similarity">
    <text evidence="4">Belongs to the peptidase A25 family.</text>
</comment>
<evidence type="ECO:0000313" key="6">
    <source>
        <dbReference type="Proteomes" id="UP000824250"/>
    </source>
</evidence>
<keyword evidence="1 4" id="KW-0645">Protease</keyword>
<dbReference type="Gene3D" id="3.40.50.1450">
    <property type="entry name" value="HybD-like"/>
    <property type="match status" value="1"/>
</dbReference>
<dbReference type="Pfam" id="PF03418">
    <property type="entry name" value="Peptidase_A25"/>
    <property type="match status" value="1"/>
</dbReference>
<dbReference type="NCBIfam" id="TIGR01441">
    <property type="entry name" value="GPR"/>
    <property type="match status" value="1"/>
</dbReference>
<keyword evidence="3 4" id="KW-0865">Zymogen</keyword>
<dbReference type="HAMAP" id="MF_00626">
    <property type="entry name" value="Germination_prot"/>
    <property type="match status" value="1"/>
</dbReference>
<dbReference type="GO" id="GO:0004222">
    <property type="term" value="F:metalloendopeptidase activity"/>
    <property type="evidence" value="ECO:0007669"/>
    <property type="project" value="UniProtKB-UniRule"/>
</dbReference>
<dbReference type="EC" id="3.4.24.78" evidence="4"/>
<dbReference type="InterPro" id="IPR023430">
    <property type="entry name" value="Pept_HybD-like_dom_sf"/>
</dbReference>
<evidence type="ECO:0000256" key="1">
    <source>
        <dbReference type="ARBA" id="ARBA00022670"/>
    </source>
</evidence>
<feature type="propeptide" id="PRO_5039768687" evidence="4">
    <location>
        <begin position="1"/>
        <end position="23"/>
    </location>
</feature>
<dbReference type="SUPFAM" id="SSF53163">
    <property type="entry name" value="HybD-like"/>
    <property type="match status" value="1"/>
</dbReference>
<evidence type="ECO:0000256" key="2">
    <source>
        <dbReference type="ARBA" id="ARBA00022801"/>
    </source>
</evidence>
<comment type="caution">
    <text evidence="5">The sequence shown here is derived from an EMBL/GenBank/DDBJ whole genome shotgun (WGS) entry which is preliminary data.</text>
</comment>
<feature type="chain" id="PRO_5039768686" description="Germination protease" evidence="4">
    <location>
        <begin position="24"/>
        <end position="341"/>
    </location>
</feature>
<proteinExistence type="inferred from homology"/>
<comment type="catalytic activity">
    <reaction evidence="4">
        <text>Endopeptidase action with P4 Glu or Asp, P1 preferably Glu &gt; Asp, P1' hydrophobic and P2' Ala.</text>
        <dbReference type="EC" id="3.4.24.78"/>
    </reaction>
</comment>
<dbReference type="Proteomes" id="UP000824250">
    <property type="component" value="Unassembled WGS sequence"/>
</dbReference>
<evidence type="ECO:0000256" key="4">
    <source>
        <dbReference type="HAMAP-Rule" id="MF_00626"/>
    </source>
</evidence>
<dbReference type="GO" id="GO:0009847">
    <property type="term" value="P:spore germination"/>
    <property type="evidence" value="ECO:0007669"/>
    <property type="project" value="UniProtKB-UniRule"/>
</dbReference>
<comment type="subunit">
    <text evidence="4">Homotetramer.</text>
</comment>
<protein>
    <recommendedName>
        <fullName evidence="4">Germination protease</fullName>
        <ecNumber evidence="4">3.4.24.78</ecNumber>
    </recommendedName>
    <alternativeName>
        <fullName evidence="4">GPR endopeptidase</fullName>
    </alternativeName>
    <alternativeName>
        <fullName evidence="4">Germination proteinase</fullName>
    </alternativeName>
    <alternativeName>
        <fullName evidence="4">Spore protease</fullName>
    </alternativeName>
</protein>
<dbReference type="EMBL" id="DVGC01000061">
    <property type="protein sequence ID" value="HIR06437.1"/>
    <property type="molecule type" value="Genomic_DNA"/>
</dbReference>
<keyword evidence="2 4" id="KW-0378">Hydrolase</keyword>
<evidence type="ECO:0000313" key="5">
    <source>
        <dbReference type="EMBL" id="HIR06437.1"/>
    </source>
</evidence>
<dbReference type="GO" id="GO:0006508">
    <property type="term" value="P:proteolysis"/>
    <property type="evidence" value="ECO:0007669"/>
    <property type="project" value="UniProtKB-UniRule"/>
</dbReference>
<accession>A0A9D1D656</accession>
<reference evidence="5" key="2">
    <citation type="journal article" date="2021" name="PeerJ">
        <title>Extensive microbial diversity within the chicken gut microbiome revealed by metagenomics and culture.</title>
        <authorList>
            <person name="Gilroy R."/>
            <person name="Ravi A."/>
            <person name="Getino M."/>
            <person name="Pursley I."/>
            <person name="Horton D.L."/>
            <person name="Alikhan N.F."/>
            <person name="Baker D."/>
            <person name="Gharbi K."/>
            <person name="Hall N."/>
            <person name="Watson M."/>
            <person name="Adriaenssens E.M."/>
            <person name="Foster-Nyarko E."/>
            <person name="Jarju S."/>
            <person name="Secka A."/>
            <person name="Antonio M."/>
            <person name="Oren A."/>
            <person name="Chaudhuri R.R."/>
            <person name="La Ragione R."/>
            <person name="Hildebrand F."/>
            <person name="Pallen M.J."/>
        </authorList>
    </citation>
    <scope>NUCLEOTIDE SEQUENCE</scope>
    <source>
        <strain evidence="5">CHK180-2868</strain>
    </source>
</reference>
<evidence type="ECO:0000256" key="3">
    <source>
        <dbReference type="ARBA" id="ARBA00023145"/>
    </source>
</evidence>
<reference evidence="5" key="1">
    <citation type="submission" date="2020-10" db="EMBL/GenBank/DDBJ databases">
        <authorList>
            <person name="Gilroy R."/>
        </authorList>
    </citation>
    <scope>NUCLEOTIDE SEQUENCE</scope>
    <source>
        <strain evidence="5">CHK180-2868</strain>
    </source>
</reference>
<name>A0A9D1D656_9FIRM</name>
<sequence length="341" mass="36850">MEKTRVRKVEKKVKNDRLEVRTDLAMEERESFPGDGGEIPGVILTEKERNGGIRLTEVEILDERGAGRMRKPVGAYLTLEAPGLADGQSEQQEAAKELAGLIRKLLARHQIGEKERPRILVVGLGNPDATPDALGPMVMERLPMTRHLVLTCGAEYDEEGEYPMISGISPGVMAKTGMETAEIIRGIVKETRPDAVLAVDALAARSVRRLGVTIQLSDTGIHPGSGVGNHRNSLTEESLGIPVLALGAPTVVGAAAIVYDTVDALEEVLKASSSLKGYGDTIGAMGPEEQYELIREILEPRLGPMYVTPHDIDARVEILSGVISRAIQEALFSWGKPEVLK</sequence>
<comment type="function">
    <text evidence="4">Initiates the rapid degradation of small, acid-soluble proteins during spore germination.</text>
</comment>